<reference evidence="3 4" key="1">
    <citation type="journal article" date="2015" name="Genome Biol. Evol.">
        <title>Comparative Genomics of a Bacterivorous Green Alga Reveals Evolutionary Causalities and Consequences of Phago-Mixotrophic Mode of Nutrition.</title>
        <authorList>
            <person name="Burns J.A."/>
            <person name="Paasch A."/>
            <person name="Narechania A."/>
            <person name="Kim E."/>
        </authorList>
    </citation>
    <scope>NUCLEOTIDE SEQUENCE [LARGE SCALE GENOMIC DNA]</scope>
    <source>
        <strain evidence="3 4">PLY_AMNH</strain>
    </source>
</reference>
<dbReference type="Proteomes" id="UP001190700">
    <property type="component" value="Unassembled WGS sequence"/>
</dbReference>
<sequence length="420" mass="45439">MYAQKDTETLVATRLKEPWSAPFFAGSLTNEVAENVISRYDGLEKHVRLRTVLAALSLKKGPQRNLRPSLISLAREAKNDEDEWVRVIGHAVGEFSGPLDMKAVAEEFPQVASMMQSLEKRLQDSDGVDLGRTPETRPLEDAYLTSNLTAAPSLRPHRHFTLRENVGVAARPLFPGQRLAADAGISTKSSVQVSASSRGRHGSTTADKREHNRGGGAAASSEWGREGTLTSSGSGAFASRIGSSMAKPGGMVRQGSSSHLQGRRGPERKKSRIQAIDINEAIEALHQRSGSADASRLDTEREEDAEEGELPPEEPYVSVETEGNELSSKERRRAEESKERKRRERDARHGAQATAQGVPKRPRADLAAPSTFIGQQSASGISRGEGDLVENDLGRASTLKNSQTTEQSPLAAALARALQP</sequence>
<organism evidence="3 4">
    <name type="scientific">Cymbomonas tetramitiformis</name>
    <dbReference type="NCBI Taxonomy" id="36881"/>
    <lineage>
        <taxon>Eukaryota</taxon>
        <taxon>Viridiplantae</taxon>
        <taxon>Chlorophyta</taxon>
        <taxon>Pyramimonadophyceae</taxon>
        <taxon>Pyramimonadales</taxon>
        <taxon>Pyramimonadaceae</taxon>
        <taxon>Cymbomonas</taxon>
    </lineage>
</organism>
<dbReference type="EMBL" id="LGRX02000347">
    <property type="protein sequence ID" value="KAK3288821.1"/>
    <property type="molecule type" value="Genomic_DNA"/>
</dbReference>
<feature type="region of interest" description="Disordered" evidence="1">
    <location>
        <begin position="190"/>
        <end position="273"/>
    </location>
</feature>
<feature type="compositionally biased region" description="Acidic residues" evidence="1">
    <location>
        <begin position="300"/>
        <end position="312"/>
    </location>
</feature>
<feature type="compositionally biased region" description="Basic and acidic residues" evidence="1">
    <location>
        <begin position="327"/>
        <end position="349"/>
    </location>
</feature>
<keyword evidence="4" id="KW-1185">Reference proteome</keyword>
<feature type="domain" description="NELF-A N-terminal" evidence="2">
    <location>
        <begin position="16"/>
        <end position="146"/>
    </location>
</feature>
<name>A0AAE0H2X3_9CHLO</name>
<feature type="region of interest" description="Disordered" evidence="1">
    <location>
        <begin position="285"/>
        <end position="420"/>
    </location>
</feature>
<evidence type="ECO:0000313" key="3">
    <source>
        <dbReference type="EMBL" id="KAK3288821.1"/>
    </source>
</evidence>
<evidence type="ECO:0000259" key="2">
    <source>
        <dbReference type="Pfam" id="PF23553"/>
    </source>
</evidence>
<dbReference type="Pfam" id="PF23553">
    <property type="entry name" value="NELF-A_N"/>
    <property type="match status" value="1"/>
</dbReference>
<gene>
    <name evidence="3" type="ORF">CYMTET_3719</name>
</gene>
<feature type="compositionally biased region" description="Polar residues" evidence="1">
    <location>
        <begin position="398"/>
        <end position="408"/>
    </location>
</feature>
<comment type="caution">
    <text evidence="3">The sequence shown here is derived from an EMBL/GenBank/DDBJ whole genome shotgun (WGS) entry which is preliminary data.</text>
</comment>
<protein>
    <recommendedName>
        <fullName evidence="2">NELF-A N-terminal domain-containing protein</fullName>
    </recommendedName>
</protein>
<dbReference type="InterPro" id="IPR056557">
    <property type="entry name" value="NELF-A_N"/>
</dbReference>
<evidence type="ECO:0000313" key="4">
    <source>
        <dbReference type="Proteomes" id="UP001190700"/>
    </source>
</evidence>
<accession>A0AAE0H2X3</accession>
<dbReference type="AlphaFoldDB" id="A0AAE0H2X3"/>
<proteinExistence type="predicted"/>
<evidence type="ECO:0000256" key="1">
    <source>
        <dbReference type="SAM" id="MobiDB-lite"/>
    </source>
</evidence>
<feature type="compositionally biased region" description="Low complexity" evidence="1">
    <location>
        <begin position="410"/>
        <end position="420"/>
    </location>
</feature>